<reference evidence="4" key="1">
    <citation type="submission" date="2013-02" db="EMBL/GenBank/DDBJ databases">
        <authorList>
            <person name="Hughes D."/>
        </authorList>
    </citation>
    <scope>NUCLEOTIDE SEQUENCE</scope>
    <source>
        <strain>Durham</strain>
        <strain evidence="4">NC isolate 2 -- Noor lab</strain>
    </source>
</reference>
<keyword evidence="2" id="KW-0812">Transmembrane</keyword>
<evidence type="ECO:0000256" key="1">
    <source>
        <dbReference type="SAM" id="MobiDB-lite"/>
    </source>
</evidence>
<feature type="transmembrane region" description="Helical" evidence="2">
    <location>
        <begin position="89"/>
        <end position="113"/>
    </location>
</feature>
<dbReference type="HOGENOM" id="CLU_953818_0_0_1"/>
<evidence type="ECO:0000313" key="4">
    <source>
        <dbReference type="Proteomes" id="UP000015102"/>
    </source>
</evidence>
<dbReference type="GO" id="GO:0007411">
    <property type="term" value="P:axon guidance"/>
    <property type="evidence" value="ECO:0007669"/>
    <property type="project" value="InterPro"/>
</dbReference>
<keyword evidence="4" id="KW-1185">Reference proteome</keyword>
<feature type="compositionally biased region" description="Polar residues" evidence="1">
    <location>
        <begin position="227"/>
        <end position="236"/>
    </location>
</feature>
<keyword evidence="2" id="KW-0472">Membrane</keyword>
<dbReference type="EnsemblMetazoa" id="MESCA002379-RA">
    <property type="protein sequence ID" value="MESCA002379-PA"/>
    <property type="gene ID" value="MESCA002379"/>
</dbReference>
<organism evidence="3 4">
    <name type="scientific">Megaselia scalaris</name>
    <name type="common">Humpbacked fly</name>
    <name type="synonym">Phora scalaris</name>
    <dbReference type="NCBI Taxonomy" id="36166"/>
    <lineage>
        <taxon>Eukaryota</taxon>
        <taxon>Metazoa</taxon>
        <taxon>Ecdysozoa</taxon>
        <taxon>Arthropoda</taxon>
        <taxon>Hexapoda</taxon>
        <taxon>Insecta</taxon>
        <taxon>Pterygota</taxon>
        <taxon>Neoptera</taxon>
        <taxon>Endopterygota</taxon>
        <taxon>Diptera</taxon>
        <taxon>Brachycera</taxon>
        <taxon>Muscomorpha</taxon>
        <taxon>Platypezoidea</taxon>
        <taxon>Phoridae</taxon>
        <taxon>Megaseliini</taxon>
        <taxon>Megaselia</taxon>
    </lineage>
</organism>
<dbReference type="EMBL" id="CAQQ02002471">
    <property type="status" value="NOT_ANNOTATED_CDS"/>
    <property type="molecule type" value="Genomic_DNA"/>
</dbReference>
<keyword evidence="2" id="KW-1133">Transmembrane helix</keyword>
<evidence type="ECO:0000313" key="3">
    <source>
        <dbReference type="EnsemblMetazoa" id="MESCA002379-PA"/>
    </source>
</evidence>
<proteinExistence type="predicted"/>
<dbReference type="Proteomes" id="UP000015102">
    <property type="component" value="Unassembled WGS sequence"/>
</dbReference>
<feature type="region of interest" description="Disordered" evidence="1">
    <location>
        <begin position="217"/>
        <end position="236"/>
    </location>
</feature>
<dbReference type="AlphaFoldDB" id="T1GG69"/>
<protein>
    <submittedName>
        <fullName evidence="3">Uncharacterized protein</fullName>
    </submittedName>
</protein>
<dbReference type="EMBL" id="CAQQ02002470">
    <property type="status" value="NOT_ANNOTATED_CDS"/>
    <property type="molecule type" value="Genomic_DNA"/>
</dbReference>
<dbReference type="STRING" id="36166.T1GG69"/>
<dbReference type="Pfam" id="PF15957">
    <property type="entry name" value="Comm"/>
    <property type="match status" value="1"/>
</dbReference>
<reference evidence="3" key="2">
    <citation type="submission" date="2015-06" db="UniProtKB">
        <authorList>
            <consortium name="EnsemblMetazoa"/>
        </authorList>
    </citation>
    <scope>IDENTIFICATION</scope>
</reference>
<accession>T1GG69</accession>
<dbReference type="InterPro" id="IPR031878">
    <property type="entry name" value="Commissureless"/>
</dbReference>
<evidence type="ECO:0000256" key="2">
    <source>
        <dbReference type="SAM" id="Phobius"/>
    </source>
</evidence>
<sequence length="249" mass="27721">GDSSITFEIPSTNDLEHIKNLDNLTSLLHRILPASAILKDGEGFVSSDGSLVNKDQISGSVVLNLADLKPSGFYEFFFGDTDVQTVINYLWIGIVSSLIILSIIFIIFSCYFYKKFKEWKRCNKDIRSQMGETRMNGGTSESDYYQIESPPCYTIASGLPTYDEALKHTHFSFERKSLEPTFLAGVNVFFRTDFFLKSSKLNSLSIESTSNNSKTIVIDDEEDESKTSNALNTSSDSSTGLLTEIVIAS</sequence>
<name>T1GG69_MEGSC</name>